<reference evidence="1" key="1">
    <citation type="submission" date="2023-08" db="EMBL/GenBank/DDBJ databases">
        <title>A de novo genome assembly of Solanum verrucosum Schlechtendal, a Mexican diploid species geographically isolated from the other diploid A-genome species in potato relatives.</title>
        <authorList>
            <person name="Hosaka K."/>
        </authorList>
    </citation>
    <scope>NUCLEOTIDE SEQUENCE</scope>
    <source>
        <tissue evidence="1">Young leaves</tissue>
    </source>
</reference>
<accession>A0AAF0QLU3</accession>
<protein>
    <submittedName>
        <fullName evidence="1">Uncharacterized protein</fullName>
    </submittedName>
</protein>
<dbReference type="Proteomes" id="UP001234989">
    <property type="component" value="Chromosome 4"/>
</dbReference>
<dbReference type="AlphaFoldDB" id="A0AAF0QLU3"/>
<gene>
    <name evidence="1" type="ORF">MTR67_019619</name>
</gene>
<sequence>MRYIFRSTVMKNFIGCWLWLF</sequence>
<evidence type="ECO:0000313" key="1">
    <source>
        <dbReference type="EMBL" id="WMV26234.1"/>
    </source>
</evidence>
<keyword evidence="2" id="KW-1185">Reference proteome</keyword>
<dbReference type="EMBL" id="CP133615">
    <property type="protein sequence ID" value="WMV26234.1"/>
    <property type="molecule type" value="Genomic_DNA"/>
</dbReference>
<proteinExistence type="predicted"/>
<name>A0AAF0QLU3_SOLVR</name>
<evidence type="ECO:0000313" key="2">
    <source>
        <dbReference type="Proteomes" id="UP001234989"/>
    </source>
</evidence>
<organism evidence="1 2">
    <name type="scientific">Solanum verrucosum</name>
    <dbReference type="NCBI Taxonomy" id="315347"/>
    <lineage>
        <taxon>Eukaryota</taxon>
        <taxon>Viridiplantae</taxon>
        <taxon>Streptophyta</taxon>
        <taxon>Embryophyta</taxon>
        <taxon>Tracheophyta</taxon>
        <taxon>Spermatophyta</taxon>
        <taxon>Magnoliopsida</taxon>
        <taxon>eudicotyledons</taxon>
        <taxon>Gunneridae</taxon>
        <taxon>Pentapetalae</taxon>
        <taxon>asterids</taxon>
        <taxon>lamiids</taxon>
        <taxon>Solanales</taxon>
        <taxon>Solanaceae</taxon>
        <taxon>Solanoideae</taxon>
        <taxon>Solaneae</taxon>
        <taxon>Solanum</taxon>
    </lineage>
</organism>